<gene>
    <name evidence="3" type="ORF">RM530_16105</name>
</gene>
<proteinExistence type="predicted"/>
<dbReference type="Proteomes" id="UP001254608">
    <property type="component" value="Unassembled WGS sequence"/>
</dbReference>
<dbReference type="EMBL" id="JAVRIC010000028">
    <property type="protein sequence ID" value="MDT0498873.1"/>
    <property type="molecule type" value="Genomic_DNA"/>
</dbReference>
<dbReference type="SMART" id="SM00635">
    <property type="entry name" value="BID_2"/>
    <property type="match status" value="2"/>
</dbReference>
<feature type="compositionally biased region" description="Acidic residues" evidence="1">
    <location>
        <begin position="465"/>
        <end position="480"/>
    </location>
</feature>
<comment type="caution">
    <text evidence="3">The sequence shown here is derived from an EMBL/GenBank/DDBJ whole genome shotgun (WGS) entry which is preliminary data.</text>
</comment>
<name>A0ABU2WLW1_9GAMM</name>
<reference evidence="3 4" key="1">
    <citation type="submission" date="2023-09" db="EMBL/GenBank/DDBJ databases">
        <authorList>
            <person name="Rey-Velasco X."/>
        </authorList>
    </citation>
    <scope>NUCLEOTIDE SEQUENCE [LARGE SCALE GENOMIC DNA]</scope>
    <source>
        <strain evidence="3 4">W345</strain>
    </source>
</reference>
<evidence type="ECO:0000313" key="3">
    <source>
        <dbReference type="EMBL" id="MDT0498873.1"/>
    </source>
</evidence>
<dbReference type="Gene3D" id="2.60.40.1080">
    <property type="match status" value="2"/>
</dbReference>
<feature type="domain" description="BIG2" evidence="2">
    <location>
        <begin position="49"/>
        <end position="146"/>
    </location>
</feature>
<organism evidence="3 4">
    <name type="scientific">Banduia mediterranea</name>
    <dbReference type="NCBI Taxonomy" id="3075609"/>
    <lineage>
        <taxon>Bacteria</taxon>
        <taxon>Pseudomonadati</taxon>
        <taxon>Pseudomonadota</taxon>
        <taxon>Gammaproteobacteria</taxon>
        <taxon>Nevskiales</taxon>
        <taxon>Algiphilaceae</taxon>
        <taxon>Banduia</taxon>
    </lineage>
</organism>
<feature type="domain" description="BIG2" evidence="2">
    <location>
        <begin position="352"/>
        <end position="440"/>
    </location>
</feature>
<evidence type="ECO:0000313" key="4">
    <source>
        <dbReference type="Proteomes" id="UP001254608"/>
    </source>
</evidence>
<accession>A0ABU2WLW1</accession>
<dbReference type="InterPro" id="IPR003343">
    <property type="entry name" value="Big_2"/>
</dbReference>
<evidence type="ECO:0000256" key="1">
    <source>
        <dbReference type="SAM" id="MobiDB-lite"/>
    </source>
</evidence>
<dbReference type="PROSITE" id="PS51257">
    <property type="entry name" value="PROKAR_LIPOPROTEIN"/>
    <property type="match status" value="1"/>
</dbReference>
<evidence type="ECO:0000259" key="2">
    <source>
        <dbReference type="SMART" id="SM00635"/>
    </source>
</evidence>
<feature type="region of interest" description="Disordered" evidence="1">
    <location>
        <begin position="453"/>
        <end position="480"/>
    </location>
</feature>
<sequence length="480" mass="49661">MRFVTMGPVPAFRGASPWAAPFVAVALSLALGACSGVGDGNAIESIEVLPGDGTVDASDETFHVNECIPQSLAVVGTFSDGSRGNFTSRATYSSDNPSVADVSDGTVPAEGVEGQVYLKGAVLPGAPGTATITADFAGLTASLVVTVDPLGEITFTNPNPTVGVDTGYLINLETVFLDNPVNMRTSAFWSFVEPDEEIAVIGVSGDIAGRVIGIAEGGPLLAKASFPVCGREYTTNVTIEPVDSLTLEREFTGTDAVPATGDLVIETSERFSTYGNFASGAARQDLTGQVSYGSSDNGIAIMGVVGGANYVYGFSQGGPVEITSYFGVNDAETEEDDRLPSNSLPLSVVDAALDSFSISPQELVLPQNCAYQFTATGSFDGGAYVQDITRHVDWTTEDSEIATVDNSFAIRGTFGAVGEIGESIEVTATFVDEGEDEGTEDDIEITDTATLTIGEPGLCSGSEEQPSEDLPEDGEGDASP</sequence>
<dbReference type="RefSeq" id="WP_311366284.1">
    <property type="nucleotide sequence ID" value="NZ_JAVRIC010000028.1"/>
</dbReference>
<keyword evidence="4" id="KW-1185">Reference proteome</keyword>
<protein>
    <recommendedName>
        <fullName evidence="2">BIG2 domain-containing protein</fullName>
    </recommendedName>
</protein>